<organism evidence="4 5">
    <name type="scientific">Natronorubrum bangense</name>
    <dbReference type="NCBI Taxonomy" id="61858"/>
    <lineage>
        <taxon>Archaea</taxon>
        <taxon>Methanobacteriati</taxon>
        <taxon>Methanobacteriota</taxon>
        <taxon>Stenosarchaea group</taxon>
        <taxon>Halobacteria</taxon>
        <taxon>Halobacteriales</taxon>
        <taxon>Natrialbaceae</taxon>
        <taxon>Natronorubrum</taxon>
    </lineage>
</organism>
<dbReference type="GO" id="GO:0005886">
    <property type="term" value="C:plasma membrane"/>
    <property type="evidence" value="ECO:0007669"/>
    <property type="project" value="UniProtKB-SubCell"/>
</dbReference>
<keyword evidence="1" id="KW-0732">Signal</keyword>
<proteinExistence type="predicted"/>
<accession>A0A4D6HSX0</accession>
<dbReference type="InterPro" id="IPR013783">
    <property type="entry name" value="Ig-like_fold"/>
</dbReference>
<sequence length="663" mass="70209">MTQHERLVTAIFLVAIMLLAPIAGVAGASGGAGTTADASSTDHHEDEFHEINENIEVWERSVLPLRTDTSADDSITVQNLLLDAKTTQDGPEFANRDSLSVYKTGTSVDLSFDGSGLAADTSQFNNDDDIQLLSAHLQENATEDDVNVSDLPTSGQDLMDELSAENLENLNENVSFSLDEDLNVEDGKLDTTVTPDESGLHMYVLATGDGFAVDDGDLSIVDQTKIIGVEQLVAQDSPSNVDVTESAEPGDTISFDVAATEWEGNTTHSVVLYDEDTFTKSIMTINVTEDISTDLSSEDVTIEHTIGEINGVQNVSENLSAFGQTFEEQNSAGIVQTADVISFLANETDLDDSEEPETDPGDDVLNASSVIVQADENETTVEIETFGNWTEDTDYRWIHTAAGSSSDQIQMNTDTITIEEADDDDDDDDTGGGIGPIDPGPDPEPEFALSDVTVSDTKIMTGDSVDITGTVTEEAGNSGLFVAELIIDGEVVDTQNVVMAGNAKETVTFTHTFDEAGEYEVAISDVSAGTVSVHDSLEAQFDVTDASLSEDEIDVGDSVDVTGTIENTGEKAGTVTAQLTVDGSVVAEQDVDVAPGESETVTFTETFDESGEFDIAVSGTSAGTLTVTDPEDVETDDSIPGFGVTVAVLALLSIALVRARRQS</sequence>
<dbReference type="GeneID" id="39853111"/>
<evidence type="ECO:0000256" key="2">
    <source>
        <dbReference type="SAM" id="MobiDB-lite"/>
    </source>
</evidence>
<protein>
    <submittedName>
        <fullName evidence="4">PGF-CTERM sorting domain-containing protein</fullName>
    </submittedName>
</protein>
<dbReference type="AlphaFoldDB" id="A0A4D6HSX0"/>
<gene>
    <name evidence="4" type="ORF">DV706_17695</name>
</gene>
<dbReference type="InterPro" id="IPR011635">
    <property type="entry name" value="CARDB"/>
</dbReference>
<name>A0A4D6HSX0_9EURY</name>
<dbReference type="NCBIfam" id="TIGR04126">
    <property type="entry name" value="PGF_CTERM"/>
    <property type="match status" value="1"/>
</dbReference>
<dbReference type="KEGG" id="nbg:DV706_17695"/>
<dbReference type="Pfam" id="PF07705">
    <property type="entry name" value="CARDB"/>
    <property type="match status" value="1"/>
</dbReference>
<feature type="compositionally biased region" description="Acidic residues" evidence="2">
    <location>
        <begin position="419"/>
        <end position="430"/>
    </location>
</feature>
<dbReference type="Gene3D" id="2.60.40.10">
    <property type="entry name" value="Immunoglobulins"/>
    <property type="match status" value="2"/>
</dbReference>
<keyword evidence="4" id="KW-0614">Plasmid</keyword>
<dbReference type="Proteomes" id="UP000296822">
    <property type="component" value="Plasmid unnamed1"/>
</dbReference>
<reference evidence="4 5" key="1">
    <citation type="journal article" date="2019" name="Nat. Commun.">
        <title>A new type of DNA phosphorothioation-based antiviral system in archaea.</title>
        <authorList>
            <person name="Xiong L."/>
            <person name="Liu S."/>
            <person name="Chen S."/>
            <person name="Xiao Y."/>
            <person name="Zhu B."/>
            <person name="Gao Y."/>
            <person name="Zhang Y."/>
            <person name="Chen B."/>
            <person name="Luo J."/>
            <person name="Deng Z."/>
            <person name="Chen X."/>
            <person name="Wang L."/>
            <person name="Chen S."/>
        </authorList>
    </citation>
    <scope>NUCLEOTIDE SEQUENCE [LARGE SCALE GENOMIC DNA]</scope>
    <source>
        <strain evidence="4 5">JCM 10635</strain>
        <plasmid evidence="4 5">unnamed1</plasmid>
    </source>
</reference>
<feature type="region of interest" description="Disordered" evidence="2">
    <location>
        <begin position="419"/>
        <end position="444"/>
    </location>
</feature>
<geneLocation type="plasmid" evidence="4">
    <name>unnamed1</name>
</geneLocation>
<dbReference type="InterPro" id="IPR026371">
    <property type="entry name" value="PGF_CTERM"/>
</dbReference>
<evidence type="ECO:0000313" key="5">
    <source>
        <dbReference type="Proteomes" id="UP000296822"/>
    </source>
</evidence>
<dbReference type="RefSeq" id="WP_083902057.1">
    <property type="nucleotide sequence ID" value="NZ_CP031306.1"/>
</dbReference>
<dbReference type="EMBL" id="CP031306">
    <property type="protein sequence ID" value="QCC56366.1"/>
    <property type="molecule type" value="Genomic_DNA"/>
</dbReference>
<dbReference type="GO" id="GO:0030115">
    <property type="term" value="C:S-layer"/>
    <property type="evidence" value="ECO:0007669"/>
    <property type="project" value="UniProtKB-SubCell"/>
</dbReference>
<feature type="domain" description="CARDB" evidence="3">
    <location>
        <begin position="546"/>
        <end position="618"/>
    </location>
</feature>
<evidence type="ECO:0000259" key="3">
    <source>
        <dbReference type="Pfam" id="PF07705"/>
    </source>
</evidence>
<evidence type="ECO:0000313" key="4">
    <source>
        <dbReference type="EMBL" id="QCC56366.1"/>
    </source>
</evidence>
<evidence type="ECO:0000256" key="1">
    <source>
        <dbReference type="ARBA" id="ARBA00022729"/>
    </source>
</evidence>